<evidence type="ECO:0000256" key="1">
    <source>
        <dbReference type="ARBA" id="ARBA00022741"/>
    </source>
</evidence>
<feature type="domain" description="SAM" evidence="3">
    <location>
        <begin position="1"/>
        <end position="61"/>
    </location>
</feature>
<dbReference type="Gene3D" id="1.25.40.10">
    <property type="entry name" value="Tetratricopeptide repeat domain"/>
    <property type="match status" value="3"/>
</dbReference>
<evidence type="ECO:0000313" key="6">
    <source>
        <dbReference type="Proteomes" id="UP001321492"/>
    </source>
</evidence>
<dbReference type="Gene3D" id="1.10.150.50">
    <property type="entry name" value="Transcription Factor, Ets-1"/>
    <property type="match status" value="1"/>
</dbReference>
<dbReference type="SUPFAM" id="SSF52540">
    <property type="entry name" value="P-loop containing nucleoside triphosphate hydrolases"/>
    <property type="match status" value="1"/>
</dbReference>
<dbReference type="Pfam" id="PF00536">
    <property type="entry name" value="SAM_1"/>
    <property type="match status" value="1"/>
</dbReference>
<keyword evidence="2" id="KW-0067">ATP-binding</keyword>
<dbReference type="SMART" id="SM00028">
    <property type="entry name" value="TPR"/>
    <property type="match status" value="6"/>
</dbReference>
<dbReference type="InterPro" id="IPR001054">
    <property type="entry name" value="A/G_cyclase"/>
</dbReference>
<dbReference type="Proteomes" id="UP001321492">
    <property type="component" value="Unassembled WGS sequence"/>
</dbReference>
<dbReference type="SUPFAM" id="SSF47769">
    <property type="entry name" value="SAM/Pointed domain"/>
    <property type="match status" value="1"/>
</dbReference>
<dbReference type="Gene3D" id="3.30.70.1230">
    <property type="entry name" value="Nucleotide cyclase"/>
    <property type="match status" value="1"/>
</dbReference>
<dbReference type="CDD" id="cd07302">
    <property type="entry name" value="CHD"/>
    <property type="match status" value="1"/>
</dbReference>
<dbReference type="PROSITE" id="PS50105">
    <property type="entry name" value="SAM_DOMAIN"/>
    <property type="match status" value="1"/>
</dbReference>
<organism evidence="5 6">
    <name type="scientific">Chelatococcus albus</name>
    <dbReference type="NCBI Taxonomy" id="3047466"/>
    <lineage>
        <taxon>Bacteria</taxon>
        <taxon>Pseudomonadati</taxon>
        <taxon>Pseudomonadota</taxon>
        <taxon>Alphaproteobacteria</taxon>
        <taxon>Hyphomicrobiales</taxon>
        <taxon>Chelatococcaceae</taxon>
        <taxon>Chelatococcus</taxon>
    </lineage>
</organism>
<dbReference type="InterPro" id="IPR027417">
    <property type="entry name" value="P-loop_NTPase"/>
</dbReference>
<dbReference type="SUPFAM" id="SSF55073">
    <property type="entry name" value="Nucleotide cyclase"/>
    <property type="match status" value="1"/>
</dbReference>
<evidence type="ECO:0000313" key="5">
    <source>
        <dbReference type="EMBL" id="MDJ1159517.1"/>
    </source>
</evidence>
<dbReference type="InterPro" id="IPR001660">
    <property type="entry name" value="SAM"/>
</dbReference>
<comment type="caution">
    <text evidence="5">The sequence shown here is derived from an EMBL/GenBank/DDBJ whole genome shotgun (WGS) entry which is preliminary data.</text>
</comment>
<dbReference type="InterPro" id="IPR011990">
    <property type="entry name" value="TPR-like_helical_dom_sf"/>
</dbReference>
<protein>
    <submittedName>
        <fullName evidence="5">Adenylate/guanylate cyclase domain-containing protein</fullName>
    </submittedName>
</protein>
<feature type="domain" description="Guanylate cyclase" evidence="4">
    <location>
        <begin position="90"/>
        <end position="218"/>
    </location>
</feature>
<evidence type="ECO:0000259" key="3">
    <source>
        <dbReference type="PROSITE" id="PS50105"/>
    </source>
</evidence>
<dbReference type="Gene3D" id="3.40.50.300">
    <property type="entry name" value="P-loop containing nucleotide triphosphate hydrolases"/>
    <property type="match status" value="1"/>
</dbReference>
<dbReference type="Pfam" id="PF13191">
    <property type="entry name" value="AAA_16"/>
    <property type="match status" value="1"/>
</dbReference>
<sequence>MDVAAWLQSLGLQQYEPAFRENAVDAEVLPQLTADDLKELGVVAVGHRRKLLAAIAVLREAAATTAPVEAPKPALSEGAEEEEGERRQVAVLFADLTGYTRLSRELDAEALHDLLDSFFVCADRIVEEHGGHIDKHIGDCVMAVFGAPVAHGNDPERAVSAALAIRAAMAGLSAELGRPIAVHTGVAFGEVVASGTGGVGHRAYTVTGLSVNLASRLADAAGPQAILVSDLVMRALEGRLDCSDAGTLTVKGFNEPVRAWRLEGLRAVATATRPFVGRRAELQQFQVALAACRETNVGRTIYIRGEAGIGKSRLAEEFREAARAAGFSCHTGLVLDFGTGIGRDAIRTIVRGLVGLDVTSPPEAARAAADEALADGLVSPEHAVFLNDLLDLPQPLALRALYDAMDNAARNRGKRETVAALVRRASARQPLMLVLEDLHWADQLMLAHAAELAAVTADHPVVLVLTSRVEGDPLGPAWHAATRGAALVTIDLGPLRREEALALARTFKHADERLAEACVERSGGHVLFLEQLLRSAEEGGLAEVPASIRSVVLARMDALPPHERRALRAASVLGQRFDLAALRHLLADPDYICAEPVRHQLVRPMGEEFLFAHALIQEGVYASLLTRQRRELHRRAALWFAGRDAVLEAEHLDRAGDPAAARAYLAAARAQAAVYRTERAVQLVARGLALAADPADVHALTLFKGELLHDRGAIAESLAAYERALAVAADDAGRCRAWLGLAAGMRMTDRYEEAFAALDRAEPMAIAAGLGPELARLHHLRGNLHFPLGRLDDCRHEHEAALAAARSAGLPELEARALGGLGDAEYVRGRMVTAHGHFRECVDLARRLGLGRIEVANLAMLGWTRWHFDPSGEVLDEGQAAVAAAARVGHQRAEVIALGLVGLILLQTGAYERALPQIERHLSVCRGLGAGRFEAQSLLMKAEALRALGERAEAVRILRDALALSRQTGFGFIGPAILGALALALDAPDEQRAVLREGEEALNAGAVSHNHFFFRRDAVEVMLALGDWRAVEHHAAALADYTRPEPLVWTQFHIERARVLAAVGSGRRDAVLAAELERLRAEALRLGLAPALPALDRALAAAAAAPGAARRGR</sequence>
<dbReference type="InterPro" id="IPR019734">
    <property type="entry name" value="TPR_rpt"/>
</dbReference>
<dbReference type="SMART" id="SM00044">
    <property type="entry name" value="CYCc"/>
    <property type="match status" value="1"/>
</dbReference>
<name>A0ABT7AKL1_9HYPH</name>
<dbReference type="PANTHER" id="PTHR16305:SF28">
    <property type="entry name" value="GUANYLATE CYCLASE DOMAIN-CONTAINING PROTEIN"/>
    <property type="match status" value="1"/>
</dbReference>
<dbReference type="RefSeq" id="WP_283741515.1">
    <property type="nucleotide sequence ID" value="NZ_JASJEV010000010.1"/>
</dbReference>
<dbReference type="PROSITE" id="PS50125">
    <property type="entry name" value="GUANYLATE_CYCLASE_2"/>
    <property type="match status" value="1"/>
</dbReference>
<proteinExistence type="predicted"/>
<dbReference type="InterPro" id="IPR029787">
    <property type="entry name" value="Nucleotide_cyclase"/>
</dbReference>
<reference evidence="5 6" key="1">
    <citation type="submission" date="2023-05" db="EMBL/GenBank/DDBJ databases">
        <title>Chelatococcus sp. nov., a moderately thermophilic bacterium isolated from hot spring microbial mat.</title>
        <authorList>
            <person name="Hu C.-J."/>
            <person name="Li W.-J."/>
        </authorList>
    </citation>
    <scope>NUCLEOTIDE SEQUENCE [LARGE SCALE GENOMIC DNA]</scope>
    <source>
        <strain evidence="5 6">SYSU G07232</strain>
    </source>
</reference>
<dbReference type="EMBL" id="JASJEV010000010">
    <property type="protein sequence ID" value="MDJ1159517.1"/>
    <property type="molecule type" value="Genomic_DNA"/>
</dbReference>
<dbReference type="InterPro" id="IPR013761">
    <property type="entry name" value="SAM/pointed_sf"/>
</dbReference>
<accession>A0ABT7AKL1</accession>
<dbReference type="SMART" id="SM00454">
    <property type="entry name" value="SAM"/>
    <property type="match status" value="1"/>
</dbReference>
<dbReference type="Pfam" id="PF00211">
    <property type="entry name" value="Guanylate_cyc"/>
    <property type="match status" value="1"/>
</dbReference>
<dbReference type="SUPFAM" id="SSF48452">
    <property type="entry name" value="TPR-like"/>
    <property type="match status" value="1"/>
</dbReference>
<dbReference type="PANTHER" id="PTHR16305">
    <property type="entry name" value="TESTICULAR SOLUBLE ADENYLYL CYCLASE"/>
    <property type="match status" value="1"/>
</dbReference>
<evidence type="ECO:0000259" key="4">
    <source>
        <dbReference type="PROSITE" id="PS50125"/>
    </source>
</evidence>
<dbReference type="CDD" id="cd09487">
    <property type="entry name" value="SAM_superfamily"/>
    <property type="match status" value="1"/>
</dbReference>
<gene>
    <name evidence="5" type="ORF">QNA08_14870</name>
</gene>
<dbReference type="InterPro" id="IPR041664">
    <property type="entry name" value="AAA_16"/>
</dbReference>
<keyword evidence="6" id="KW-1185">Reference proteome</keyword>
<evidence type="ECO:0000256" key="2">
    <source>
        <dbReference type="ARBA" id="ARBA00022840"/>
    </source>
</evidence>
<keyword evidence="1" id="KW-0547">Nucleotide-binding</keyword>